<dbReference type="KEGG" id="pshq:F3W81_18080"/>
<evidence type="ECO:0000256" key="6">
    <source>
        <dbReference type="PIRSR" id="PIRSR608901-1"/>
    </source>
</evidence>
<feature type="transmembrane region" description="Helical" evidence="8">
    <location>
        <begin position="47"/>
        <end position="65"/>
    </location>
</feature>
<evidence type="ECO:0000256" key="8">
    <source>
        <dbReference type="SAM" id="Phobius"/>
    </source>
</evidence>
<feature type="binding site" evidence="7">
    <location>
        <position position="66"/>
    </location>
    <ligand>
        <name>Zn(2+)</name>
        <dbReference type="ChEBI" id="CHEBI:29105"/>
        <note>catalytic</note>
    </ligand>
</feature>
<dbReference type="InterPro" id="IPR008901">
    <property type="entry name" value="ACER"/>
</dbReference>
<dbReference type="GO" id="GO:0006672">
    <property type="term" value="P:ceramide metabolic process"/>
    <property type="evidence" value="ECO:0007669"/>
    <property type="project" value="InterPro"/>
</dbReference>
<keyword evidence="5 8" id="KW-0472">Membrane</keyword>
<evidence type="ECO:0000256" key="1">
    <source>
        <dbReference type="ARBA" id="ARBA00004141"/>
    </source>
</evidence>
<dbReference type="Proteomes" id="UP000594118">
    <property type="component" value="Chromosome"/>
</dbReference>
<keyword evidence="3" id="KW-0378">Hydrolase</keyword>
<dbReference type="GO" id="GO:0016020">
    <property type="term" value="C:membrane"/>
    <property type="evidence" value="ECO:0007669"/>
    <property type="project" value="UniProtKB-SubCell"/>
</dbReference>
<feature type="transmembrane region" description="Helical" evidence="8">
    <location>
        <begin position="102"/>
        <end position="122"/>
    </location>
</feature>
<name>A0A7L9WSR0_9RHOB</name>
<comment type="cofactor">
    <cofactor evidence="7">
        <name>Zn(2+)</name>
        <dbReference type="ChEBI" id="CHEBI:29105"/>
    </cofactor>
</comment>
<feature type="transmembrane region" description="Helical" evidence="8">
    <location>
        <begin position="71"/>
        <end position="90"/>
    </location>
</feature>
<feature type="binding site" evidence="7">
    <location>
        <position position="189"/>
    </location>
    <ligand>
        <name>Zn(2+)</name>
        <dbReference type="ChEBI" id="CHEBI:29105"/>
        <note>catalytic</note>
    </ligand>
</feature>
<protein>
    <recommendedName>
        <fullName evidence="11">Ceramidase</fullName>
    </recommendedName>
</protein>
<evidence type="ECO:0000256" key="2">
    <source>
        <dbReference type="ARBA" id="ARBA00022692"/>
    </source>
</evidence>
<evidence type="ECO:0000256" key="3">
    <source>
        <dbReference type="ARBA" id="ARBA00022801"/>
    </source>
</evidence>
<evidence type="ECO:0000313" key="10">
    <source>
        <dbReference type="Proteomes" id="UP000594118"/>
    </source>
</evidence>
<keyword evidence="4 8" id="KW-1133">Transmembrane helix</keyword>
<feature type="transmembrane region" description="Helical" evidence="8">
    <location>
        <begin position="190"/>
        <end position="207"/>
    </location>
</feature>
<dbReference type="Pfam" id="PF05875">
    <property type="entry name" value="Ceramidase"/>
    <property type="match status" value="1"/>
</dbReference>
<feature type="transmembrane region" description="Helical" evidence="8">
    <location>
        <begin position="156"/>
        <end position="175"/>
    </location>
</feature>
<dbReference type="RefSeq" id="WP_193080770.1">
    <property type="nucleotide sequence ID" value="NZ_CP045201.1"/>
</dbReference>
<evidence type="ECO:0008006" key="11">
    <source>
        <dbReference type="Google" id="ProtNLM"/>
    </source>
</evidence>
<keyword evidence="10" id="KW-1185">Reference proteome</keyword>
<dbReference type="AlphaFoldDB" id="A0A7L9WSR0"/>
<dbReference type="EMBL" id="CP045201">
    <property type="protein sequence ID" value="QOL82558.1"/>
    <property type="molecule type" value="Genomic_DNA"/>
</dbReference>
<feature type="binding site" evidence="6">
    <location>
        <position position="21"/>
    </location>
    <ligand>
        <name>Ca(2+)</name>
        <dbReference type="ChEBI" id="CHEBI:29108"/>
    </ligand>
</feature>
<evidence type="ECO:0000313" key="9">
    <source>
        <dbReference type="EMBL" id="QOL82558.1"/>
    </source>
</evidence>
<keyword evidence="2 8" id="KW-0812">Transmembrane</keyword>
<evidence type="ECO:0000256" key="5">
    <source>
        <dbReference type="ARBA" id="ARBA00023136"/>
    </source>
</evidence>
<organism evidence="9 10">
    <name type="scientific">Pseudooceanicola spongiae</name>
    <dbReference type="NCBI Taxonomy" id="2613965"/>
    <lineage>
        <taxon>Bacteria</taxon>
        <taxon>Pseudomonadati</taxon>
        <taxon>Pseudomonadota</taxon>
        <taxon>Alphaproteobacteria</taxon>
        <taxon>Rhodobacterales</taxon>
        <taxon>Paracoccaceae</taxon>
        <taxon>Pseudooceanicola</taxon>
    </lineage>
</organism>
<dbReference type="GO" id="GO:0016811">
    <property type="term" value="F:hydrolase activity, acting on carbon-nitrogen (but not peptide) bonds, in linear amides"/>
    <property type="evidence" value="ECO:0007669"/>
    <property type="project" value="InterPro"/>
</dbReference>
<gene>
    <name evidence="9" type="ORF">F3W81_18080</name>
</gene>
<reference evidence="9 10" key="1">
    <citation type="submission" date="2019-10" db="EMBL/GenBank/DDBJ databases">
        <title>Pseudopuniceibacterium sp. HQ09 islated from Antarctica.</title>
        <authorList>
            <person name="Liao L."/>
            <person name="Su S."/>
            <person name="Chen B."/>
            <person name="Yu Y."/>
        </authorList>
    </citation>
    <scope>NUCLEOTIDE SEQUENCE [LARGE SCALE GENOMIC DNA]</scope>
    <source>
        <strain evidence="9 10">HQ09</strain>
    </source>
</reference>
<feature type="binding site" evidence="7">
    <location>
        <position position="193"/>
    </location>
    <ligand>
        <name>Zn(2+)</name>
        <dbReference type="ChEBI" id="CHEBI:29105"/>
        <note>catalytic</note>
    </ligand>
</feature>
<evidence type="ECO:0000256" key="4">
    <source>
        <dbReference type="ARBA" id="ARBA00022989"/>
    </source>
</evidence>
<proteinExistence type="predicted"/>
<keyword evidence="6" id="KW-0106">Calcium</keyword>
<comment type="subcellular location">
    <subcellularLocation>
        <location evidence="1">Membrane</location>
        <topology evidence="1">Multi-pass membrane protein</topology>
    </subcellularLocation>
</comment>
<keyword evidence="7" id="KW-0862">Zinc</keyword>
<sequence length="224" mass="24554">MDLMAQVDAYCERLGPGLWAEPVNALTNLAFIAVAAALWRPCRGLPLARLLCCVLFGIGVGSGLFHTVATAWAGIADTLPILIFILIYIFAATRHFFEARVWVAVMIPALFLPVSSMLTPLLRLVPLYGASAAYLPVPILIFTYAALLAKRAPGTAWRLALGAGILMLSLTFRSLDASLCDATEGLGTHFLWHILNAIMLGWMIWTYRFHMQTRHMLAGGALRR</sequence>
<accession>A0A7L9WSR0</accession>
<feature type="transmembrane region" description="Helical" evidence="8">
    <location>
        <begin position="128"/>
        <end position="149"/>
    </location>
</feature>
<evidence type="ECO:0000256" key="7">
    <source>
        <dbReference type="PIRSR" id="PIRSR608901-2"/>
    </source>
</evidence>
<dbReference type="GO" id="GO:0046872">
    <property type="term" value="F:metal ion binding"/>
    <property type="evidence" value="ECO:0007669"/>
    <property type="project" value="UniProtKB-KW"/>
</dbReference>
<keyword evidence="6" id="KW-0479">Metal-binding</keyword>